<comment type="caution">
    <text evidence="2">The sequence shown here is derived from an EMBL/GenBank/DDBJ whole genome shotgun (WGS) entry which is preliminary data.</text>
</comment>
<gene>
    <name evidence="2" type="ORF">MEDL_52324</name>
</gene>
<organism evidence="2 3">
    <name type="scientific">Mytilus edulis</name>
    <name type="common">Blue mussel</name>
    <dbReference type="NCBI Taxonomy" id="6550"/>
    <lineage>
        <taxon>Eukaryota</taxon>
        <taxon>Metazoa</taxon>
        <taxon>Spiralia</taxon>
        <taxon>Lophotrochozoa</taxon>
        <taxon>Mollusca</taxon>
        <taxon>Bivalvia</taxon>
        <taxon>Autobranchia</taxon>
        <taxon>Pteriomorphia</taxon>
        <taxon>Mytilida</taxon>
        <taxon>Mytiloidea</taxon>
        <taxon>Mytilidae</taxon>
        <taxon>Mytilinae</taxon>
        <taxon>Mytilus</taxon>
    </lineage>
</organism>
<dbReference type="EMBL" id="CAJPWZ010002543">
    <property type="protein sequence ID" value="CAG2239950.1"/>
    <property type="molecule type" value="Genomic_DNA"/>
</dbReference>
<evidence type="ECO:0000313" key="2">
    <source>
        <dbReference type="EMBL" id="CAG2239950.1"/>
    </source>
</evidence>
<feature type="transmembrane region" description="Helical" evidence="1">
    <location>
        <begin position="162"/>
        <end position="181"/>
    </location>
</feature>
<accession>A0A8S3UBW9</accession>
<proteinExistence type="predicted"/>
<reference evidence="2" key="1">
    <citation type="submission" date="2021-03" db="EMBL/GenBank/DDBJ databases">
        <authorList>
            <person name="Bekaert M."/>
        </authorList>
    </citation>
    <scope>NUCLEOTIDE SEQUENCE</scope>
</reference>
<protein>
    <submittedName>
        <fullName evidence="2">Uncharacterized protein</fullName>
    </submittedName>
</protein>
<keyword evidence="1" id="KW-0472">Membrane</keyword>
<keyword evidence="1" id="KW-1133">Transmembrane helix</keyword>
<name>A0A8S3UBW9_MYTED</name>
<keyword evidence="1" id="KW-0812">Transmembrane</keyword>
<dbReference type="AlphaFoldDB" id="A0A8S3UBW9"/>
<evidence type="ECO:0000313" key="3">
    <source>
        <dbReference type="Proteomes" id="UP000683360"/>
    </source>
</evidence>
<keyword evidence="3" id="KW-1185">Reference proteome</keyword>
<dbReference type="Proteomes" id="UP000683360">
    <property type="component" value="Unassembled WGS sequence"/>
</dbReference>
<sequence>MKIHSINVHKMNGNETEASVQYFRRERRRSSITWNDYVRIKASLKQMKDQRRTGPSRYLSFESNWRIFPNERSKEDCYRIMFWIIFERHYNMNGNETDSSVQYFRRDRRRSSITFNDYVRIKASLKQMRGQRRQRPVRQMPLEIEEKTKIDVSTESIQDNGIVFWIILVILITVLCLLYIYS</sequence>
<evidence type="ECO:0000256" key="1">
    <source>
        <dbReference type="SAM" id="Phobius"/>
    </source>
</evidence>